<protein>
    <submittedName>
        <fullName evidence="2">JmjC domain-containing protein</fullName>
    </submittedName>
</protein>
<evidence type="ECO:0000313" key="1">
    <source>
        <dbReference type="Proteomes" id="UP000095283"/>
    </source>
</evidence>
<organism evidence="1 2">
    <name type="scientific">Heterorhabditis bacteriophora</name>
    <name type="common">Entomopathogenic nematode worm</name>
    <dbReference type="NCBI Taxonomy" id="37862"/>
    <lineage>
        <taxon>Eukaryota</taxon>
        <taxon>Metazoa</taxon>
        <taxon>Ecdysozoa</taxon>
        <taxon>Nematoda</taxon>
        <taxon>Chromadorea</taxon>
        <taxon>Rhabditida</taxon>
        <taxon>Rhabditina</taxon>
        <taxon>Rhabditomorpha</taxon>
        <taxon>Strongyloidea</taxon>
        <taxon>Heterorhabditidae</taxon>
        <taxon>Heterorhabditis</taxon>
    </lineage>
</organism>
<reference evidence="2" key="1">
    <citation type="submission" date="2016-11" db="UniProtKB">
        <authorList>
            <consortium name="WormBaseParasite"/>
        </authorList>
    </citation>
    <scope>IDENTIFICATION</scope>
</reference>
<dbReference type="AlphaFoldDB" id="A0A1I7X8N5"/>
<keyword evidence="1" id="KW-1185">Reference proteome</keyword>
<accession>A0A1I7X8N5</accession>
<evidence type="ECO:0000313" key="2">
    <source>
        <dbReference type="WBParaSite" id="Hba_13939"/>
    </source>
</evidence>
<name>A0A1I7X8N5_HETBA</name>
<dbReference type="WBParaSite" id="Hba_13939">
    <property type="protein sequence ID" value="Hba_13939"/>
    <property type="gene ID" value="Hba_13939"/>
</dbReference>
<dbReference type="Proteomes" id="UP000095283">
    <property type="component" value="Unplaced"/>
</dbReference>
<sequence>MKYTNGVKLPAGWWHSVPFPIPSVSKITLYEQIAETNANIVINVTEEVGKPITLQMLQ</sequence>
<proteinExistence type="predicted"/>